<dbReference type="SUPFAM" id="SSF56601">
    <property type="entry name" value="beta-lactamase/transpeptidase-like"/>
    <property type="match status" value="1"/>
</dbReference>
<dbReference type="SUPFAM" id="SSF54184">
    <property type="entry name" value="Penicillin-binding protein 2x (pbp-2x), c-terminal domain"/>
    <property type="match status" value="2"/>
</dbReference>
<dbReference type="InterPro" id="IPR005543">
    <property type="entry name" value="PASTA_dom"/>
</dbReference>
<dbReference type="InterPro" id="IPR012338">
    <property type="entry name" value="Beta-lactam/transpept-like"/>
</dbReference>
<dbReference type="PANTHER" id="PTHR30627:SF1">
    <property type="entry name" value="PEPTIDOGLYCAN D,D-TRANSPEPTIDASE FTSI"/>
    <property type="match status" value="1"/>
</dbReference>
<evidence type="ECO:0000313" key="6">
    <source>
        <dbReference type="EMBL" id="GAW92150.1"/>
    </source>
</evidence>
<dbReference type="InterPro" id="IPR050515">
    <property type="entry name" value="Beta-lactam/transpept"/>
</dbReference>
<feature type="domain" description="PASTA" evidence="5">
    <location>
        <begin position="580"/>
        <end position="640"/>
    </location>
</feature>
<keyword evidence="4" id="KW-1133">Transmembrane helix</keyword>
<dbReference type="PROSITE" id="PS51178">
    <property type="entry name" value="PASTA"/>
    <property type="match status" value="2"/>
</dbReference>
<dbReference type="Gene3D" id="3.30.10.20">
    <property type="match status" value="2"/>
</dbReference>
<dbReference type="Gene3D" id="3.40.710.10">
    <property type="entry name" value="DD-peptidase/beta-lactamase superfamily"/>
    <property type="match status" value="1"/>
</dbReference>
<keyword evidence="7" id="KW-1185">Reference proteome</keyword>
<dbReference type="SUPFAM" id="SSF56519">
    <property type="entry name" value="Penicillin binding protein dimerisation domain"/>
    <property type="match status" value="1"/>
</dbReference>
<comment type="similarity">
    <text evidence="2">Belongs to the transpeptidase family.</text>
</comment>
<evidence type="ECO:0000256" key="1">
    <source>
        <dbReference type="ARBA" id="ARBA00004370"/>
    </source>
</evidence>
<dbReference type="EMBL" id="BDGJ01000059">
    <property type="protein sequence ID" value="GAW92150.1"/>
    <property type="molecule type" value="Genomic_DNA"/>
</dbReference>
<dbReference type="GO" id="GO:0008658">
    <property type="term" value="F:penicillin binding"/>
    <property type="evidence" value="ECO:0007669"/>
    <property type="project" value="InterPro"/>
</dbReference>
<keyword evidence="4" id="KW-0812">Transmembrane</keyword>
<dbReference type="SMART" id="SM00740">
    <property type="entry name" value="PASTA"/>
    <property type="match status" value="2"/>
</dbReference>
<protein>
    <submittedName>
        <fullName evidence="6">Stage V sporulation protein D</fullName>
    </submittedName>
</protein>
<dbReference type="CDD" id="cd06576">
    <property type="entry name" value="PASTA_Pbp2x-like_1"/>
    <property type="match status" value="1"/>
</dbReference>
<dbReference type="CDD" id="cd06575">
    <property type="entry name" value="PASTA_Pbp2x-like_2"/>
    <property type="match status" value="1"/>
</dbReference>
<evidence type="ECO:0000259" key="5">
    <source>
        <dbReference type="PROSITE" id="PS51178"/>
    </source>
</evidence>
<dbReference type="InterPro" id="IPR011927">
    <property type="entry name" value="SpoVD_pbp"/>
</dbReference>
<keyword evidence="3 4" id="KW-0472">Membrane</keyword>
<feature type="domain" description="PASTA" evidence="5">
    <location>
        <begin position="643"/>
        <end position="702"/>
    </location>
</feature>
<organism evidence="6 7">
    <name type="scientific">Calderihabitans maritimus</name>
    <dbReference type="NCBI Taxonomy" id="1246530"/>
    <lineage>
        <taxon>Bacteria</taxon>
        <taxon>Bacillati</taxon>
        <taxon>Bacillota</taxon>
        <taxon>Clostridia</taxon>
        <taxon>Neomoorellales</taxon>
        <taxon>Calderihabitantaceae</taxon>
        <taxon>Calderihabitans</taxon>
    </lineage>
</organism>
<comment type="caution">
    <text evidence="6">The sequence shown here is derived from an EMBL/GenBank/DDBJ whole genome shotgun (WGS) entry which is preliminary data.</text>
</comment>
<dbReference type="Pfam" id="PF00905">
    <property type="entry name" value="Transpeptidase"/>
    <property type="match status" value="1"/>
</dbReference>
<comment type="subcellular location">
    <subcellularLocation>
        <location evidence="1">Membrane</location>
    </subcellularLocation>
</comment>
<evidence type="ECO:0000256" key="4">
    <source>
        <dbReference type="SAM" id="Phobius"/>
    </source>
</evidence>
<dbReference type="Pfam" id="PF03717">
    <property type="entry name" value="PBP_dimer"/>
    <property type="match status" value="1"/>
</dbReference>
<gene>
    <name evidence="6" type="ORF">KKC1_13090</name>
</gene>
<dbReference type="GO" id="GO:0005886">
    <property type="term" value="C:plasma membrane"/>
    <property type="evidence" value="ECO:0007669"/>
    <property type="project" value="TreeGrafter"/>
</dbReference>
<dbReference type="RefSeq" id="WP_088553559.1">
    <property type="nucleotide sequence ID" value="NZ_BDGJ01000059.1"/>
</dbReference>
<reference evidence="7" key="1">
    <citation type="journal article" date="2017" name="Appl. Environ. Microbiol.">
        <title>Genomic analysis of Calderihabitans maritimus KKC1, a thermophilic hydrogenogenic carboxydotrophic bacterium isolated from marine sediment.</title>
        <authorList>
            <person name="Omae K."/>
            <person name="Yoneda Y."/>
            <person name="Fukuyama Y."/>
            <person name="Yoshida T."/>
            <person name="Sako Y."/>
        </authorList>
    </citation>
    <scope>NUCLEOTIDE SEQUENCE [LARGE SCALE GENOMIC DNA]</scope>
    <source>
        <strain evidence="7">KKC1</strain>
    </source>
</reference>
<dbReference type="PANTHER" id="PTHR30627">
    <property type="entry name" value="PEPTIDOGLYCAN D,D-TRANSPEPTIDASE"/>
    <property type="match status" value="1"/>
</dbReference>
<dbReference type="Gene3D" id="3.30.450.330">
    <property type="match status" value="1"/>
</dbReference>
<dbReference type="InterPro" id="IPR005311">
    <property type="entry name" value="PBP_dimer"/>
</dbReference>
<name>A0A1Z5HS92_9FIRM</name>
<evidence type="ECO:0000313" key="7">
    <source>
        <dbReference type="Proteomes" id="UP000197032"/>
    </source>
</evidence>
<feature type="transmembrane region" description="Helical" evidence="4">
    <location>
        <begin position="12"/>
        <end position="31"/>
    </location>
</feature>
<dbReference type="AlphaFoldDB" id="A0A1Z5HS92"/>
<dbReference type="Gene3D" id="1.10.150.770">
    <property type="match status" value="1"/>
</dbReference>
<proteinExistence type="inferred from homology"/>
<dbReference type="Pfam" id="PF03793">
    <property type="entry name" value="PASTA"/>
    <property type="match status" value="2"/>
</dbReference>
<dbReference type="OrthoDB" id="9804124at2"/>
<sequence>MNTSITIRKRIVIIFFLLACVLFSLMIRLAWIQFVRGEELQEKALEMRLREVTVEAKRGIIYDRKGRKLAVSASADSIYAVPPEIKRSGREKEIARQVAAVLEISPEELEKKITANRAFVWIKRKVEAEKARKIKELDLPGIETVEESRRYYPKGTLAAHILGFVGIDNQGLEGLEFTYDKVLRGKPGRIVVEYDAAGREIPQAMRRYIPPENGYNLVLTIDETIQYIVERELDRIMNSETNPASATIIVMDPRSGEILALGSRPVYDPNKYGEYPQSVWRNIAVSNTYEPGSTFKVITAATALEEGLVSPEERFYDPGYIKVGKEIIKCWRYPRAHGNQTFVEGVQNSCNPVFVTIGLRIEDKQSGLFYDYIKAFGFGQETGVDLPGEAKGIMIPLEKLKRINIATIAMGQSISVTPIQLISAVAAIANGGILYRPHLVRQITDQDGNIVKQFEPEPIRQVISRETARELASILERVVSHGTGRNAYIPGYRAAGKTGTAQKAGPGGYQQGKYVASFVGFAPADDPQLVVLVVIDEPKGYPYYGGTVAAPVFKRVMEDSLRYLGVPVRYDPNEREKISQPAMVEVPSVIRLPLDKAQKALRAAGLKAVVEGNGSLVIDQTPKPLAKVAEGTTVILYVGSGKEKEETVVPDVTGKRLREAAQLMEALNLRINPLGYGEAVEQDPRPGAVVPRGTTVKVIFREIETEKVLGP</sequence>
<evidence type="ECO:0000256" key="2">
    <source>
        <dbReference type="ARBA" id="ARBA00007171"/>
    </source>
</evidence>
<dbReference type="NCBIfam" id="TIGR02214">
    <property type="entry name" value="spoVD_pbp"/>
    <property type="match status" value="1"/>
</dbReference>
<dbReference type="InterPro" id="IPR036138">
    <property type="entry name" value="PBP_dimer_sf"/>
</dbReference>
<dbReference type="GO" id="GO:0071555">
    <property type="term" value="P:cell wall organization"/>
    <property type="evidence" value="ECO:0007669"/>
    <property type="project" value="TreeGrafter"/>
</dbReference>
<dbReference type="InterPro" id="IPR001460">
    <property type="entry name" value="PCN-bd_Tpept"/>
</dbReference>
<evidence type="ECO:0000256" key="3">
    <source>
        <dbReference type="ARBA" id="ARBA00023136"/>
    </source>
</evidence>
<accession>A0A1Z5HS92</accession>
<dbReference type="Proteomes" id="UP000197032">
    <property type="component" value="Unassembled WGS sequence"/>
</dbReference>
<dbReference type="Gene3D" id="3.90.1310.10">
    <property type="entry name" value="Penicillin-binding protein 2a (Domain 2)"/>
    <property type="match status" value="1"/>
</dbReference>